<dbReference type="InterPro" id="IPR013785">
    <property type="entry name" value="Aldolase_TIM"/>
</dbReference>
<evidence type="ECO:0000313" key="4">
    <source>
        <dbReference type="Proteomes" id="UP000247810"/>
    </source>
</evidence>
<dbReference type="InterPro" id="IPR001155">
    <property type="entry name" value="OxRdtase_FMN_N"/>
</dbReference>
<gene>
    <name evidence="3" type="ORF">BO71DRAFT_377896</name>
</gene>
<dbReference type="PANTHER" id="PTHR22893:SF91">
    <property type="entry name" value="NADPH DEHYDROGENASE 2-RELATED"/>
    <property type="match status" value="1"/>
</dbReference>
<dbReference type="InterPro" id="IPR045247">
    <property type="entry name" value="Oye-like"/>
</dbReference>
<dbReference type="VEuPathDB" id="FungiDB:BO71DRAFT_377896"/>
<keyword evidence="1" id="KW-0521">NADP</keyword>
<dbReference type="Gene3D" id="3.20.20.70">
    <property type="entry name" value="Aldolase class I"/>
    <property type="match status" value="1"/>
</dbReference>
<name>A0A319DDC0_9EURO</name>
<dbReference type="GO" id="GO:0010181">
    <property type="term" value="F:FMN binding"/>
    <property type="evidence" value="ECO:0007669"/>
    <property type="project" value="InterPro"/>
</dbReference>
<dbReference type="SUPFAM" id="SSF51395">
    <property type="entry name" value="FMN-linked oxidoreductases"/>
    <property type="match status" value="1"/>
</dbReference>
<dbReference type="OrthoDB" id="276546at2759"/>
<dbReference type="AlphaFoldDB" id="A0A319DDC0"/>
<dbReference type="Proteomes" id="UP000247810">
    <property type="component" value="Unassembled WGS sequence"/>
</dbReference>
<reference evidence="3 4" key="1">
    <citation type="submission" date="2018-02" db="EMBL/GenBank/DDBJ databases">
        <title>The genomes of Aspergillus section Nigri reveals drivers in fungal speciation.</title>
        <authorList>
            <consortium name="DOE Joint Genome Institute"/>
            <person name="Vesth T.C."/>
            <person name="Nybo J."/>
            <person name="Theobald S."/>
            <person name="Brandl J."/>
            <person name="Frisvad J.C."/>
            <person name="Nielsen K.F."/>
            <person name="Lyhne E.K."/>
            <person name="Kogle M.E."/>
            <person name="Kuo A."/>
            <person name="Riley R."/>
            <person name="Clum A."/>
            <person name="Nolan M."/>
            <person name="Lipzen A."/>
            <person name="Salamov A."/>
            <person name="Henrissat B."/>
            <person name="Wiebenga A."/>
            <person name="De vries R.P."/>
            <person name="Grigoriev I.V."/>
            <person name="Mortensen U.H."/>
            <person name="Andersen M.R."/>
            <person name="Baker S.E."/>
        </authorList>
    </citation>
    <scope>NUCLEOTIDE SEQUENCE [LARGE SCALE GENOMIC DNA]</scope>
    <source>
        <strain evidence="3 4">CBS 707.79</strain>
    </source>
</reference>
<dbReference type="EMBL" id="KZ825856">
    <property type="protein sequence ID" value="PYH95281.1"/>
    <property type="molecule type" value="Genomic_DNA"/>
</dbReference>
<evidence type="ECO:0000256" key="1">
    <source>
        <dbReference type="ARBA" id="ARBA00022857"/>
    </source>
</evidence>
<organism evidence="3 4">
    <name type="scientific">Aspergillus ellipticus CBS 707.79</name>
    <dbReference type="NCBI Taxonomy" id="1448320"/>
    <lineage>
        <taxon>Eukaryota</taxon>
        <taxon>Fungi</taxon>
        <taxon>Dikarya</taxon>
        <taxon>Ascomycota</taxon>
        <taxon>Pezizomycotina</taxon>
        <taxon>Eurotiomycetes</taxon>
        <taxon>Eurotiomycetidae</taxon>
        <taxon>Eurotiales</taxon>
        <taxon>Aspergillaceae</taxon>
        <taxon>Aspergillus</taxon>
        <taxon>Aspergillus subgen. Circumdati</taxon>
    </lineage>
</organism>
<evidence type="ECO:0000313" key="3">
    <source>
        <dbReference type="EMBL" id="PYH95281.1"/>
    </source>
</evidence>
<dbReference type="PANTHER" id="PTHR22893">
    <property type="entry name" value="NADH OXIDOREDUCTASE-RELATED"/>
    <property type="match status" value="1"/>
</dbReference>
<evidence type="ECO:0000259" key="2">
    <source>
        <dbReference type="Pfam" id="PF00724"/>
    </source>
</evidence>
<keyword evidence="4" id="KW-1185">Reference proteome</keyword>
<dbReference type="STRING" id="1448320.A0A319DDC0"/>
<dbReference type="Pfam" id="PF00724">
    <property type="entry name" value="Oxidored_FMN"/>
    <property type="match status" value="1"/>
</dbReference>
<dbReference type="GO" id="GO:0003959">
    <property type="term" value="F:NADPH dehydrogenase activity"/>
    <property type="evidence" value="ECO:0007669"/>
    <property type="project" value="TreeGrafter"/>
</dbReference>
<dbReference type="CDD" id="cd02933">
    <property type="entry name" value="OYE_like_FMN"/>
    <property type="match status" value="1"/>
</dbReference>
<dbReference type="FunFam" id="3.20.20.70:FF:000138">
    <property type="entry name" value="NADPH dehydrogenase 1"/>
    <property type="match status" value="1"/>
</dbReference>
<feature type="domain" description="NADH:flavin oxidoreductase/NADH oxidase N-terminal" evidence="2">
    <location>
        <begin position="4"/>
        <end position="344"/>
    </location>
</feature>
<accession>A0A319DDC0</accession>
<protein>
    <submittedName>
        <fullName evidence="3">12-oxophytodienoate reductase</fullName>
    </submittedName>
</protein>
<sequence>MASLTSPLRIGALDLQHRVVLAPLTRNRAHADGVPSGLAREYYAQRASIPGTLLISEGTFITARAGGTAHVPGIWSPAQIQQWKTITSAVHQRGSHIFCQLWALGRAANPAILAQTGDEVTSSGNIPLTNTPTTVPRPLAEAEILDWIQDDVHAAQNAIAAGFDGVEIHGANGYLPDQFLQDTANNRTDHWGGSFENRSRFGLEVAKAVSAAIGSSRTGYRVSPWSTFQDMRMHNFRQQFRDLVERLAPLNLAYLHVVGPRISGGQTIEDTSSAAQDEMLDDTFLFDAFGSSGAIILAGGFTAESAQERLQRYPVDRPVAIAFGRHFLANPDLPFRLAKGLPLNQYDRSTFYTPESAVGYVDYPFSPDLVVPV</sequence>
<proteinExistence type="predicted"/>